<accession>A0A6P1TKY4</accession>
<dbReference type="KEGG" id="anr:Ana3638_05505"/>
<feature type="transmembrane region" description="Helical" evidence="1">
    <location>
        <begin position="12"/>
        <end position="34"/>
    </location>
</feature>
<keyword evidence="1" id="KW-1133">Transmembrane helix</keyword>
<dbReference type="InterPro" id="IPR027981">
    <property type="entry name" value="DUF4446"/>
</dbReference>
<evidence type="ECO:0000313" key="2">
    <source>
        <dbReference type="EMBL" id="QHQ60295.1"/>
    </source>
</evidence>
<organism evidence="2 3">
    <name type="scientific">Anaerocolumna sedimenticola</name>
    <dbReference type="NCBI Taxonomy" id="2696063"/>
    <lineage>
        <taxon>Bacteria</taxon>
        <taxon>Bacillati</taxon>
        <taxon>Bacillota</taxon>
        <taxon>Clostridia</taxon>
        <taxon>Lachnospirales</taxon>
        <taxon>Lachnospiraceae</taxon>
        <taxon>Anaerocolumna</taxon>
    </lineage>
</organism>
<keyword evidence="3" id="KW-1185">Reference proteome</keyword>
<proteinExistence type="predicted"/>
<dbReference type="RefSeq" id="WP_161837131.1">
    <property type="nucleotide sequence ID" value="NZ_CP048000.1"/>
</dbReference>
<reference evidence="2 3" key="1">
    <citation type="submission" date="2020-01" db="EMBL/GenBank/DDBJ databases">
        <title>Genome analysis of Anaerocolumna sp. CBA3638.</title>
        <authorList>
            <person name="Kim J."/>
            <person name="Roh S.W."/>
        </authorList>
    </citation>
    <scope>NUCLEOTIDE SEQUENCE [LARGE SCALE GENOMIC DNA]</scope>
    <source>
        <strain evidence="2 3">CBA3638</strain>
    </source>
</reference>
<evidence type="ECO:0000313" key="3">
    <source>
        <dbReference type="Proteomes" id="UP000464314"/>
    </source>
</evidence>
<dbReference type="Proteomes" id="UP000464314">
    <property type="component" value="Chromosome"/>
</dbReference>
<protein>
    <submittedName>
        <fullName evidence="2">DUF4446 family protein</fullName>
    </submittedName>
</protein>
<dbReference type="Pfam" id="PF14584">
    <property type="entry name" value="DUF4446"/>
    <property type="match status" value="1"/>
</dbReference>
<keyword evidence="1" id="KW-0472">Membrane</keyword>
<dbReference type="EMBL" id="CP048000">
    <property type="protein sequence ID" value="QHQ60295.1"/>
    <property type="molecule type" value="Genomic_DNA"/>
</dbReference>
<keyword evidence="1" id="KW-0812">Transmembrane</keyword>
<name>A0A6P1TKY4_9FIRM</name>
<gene>
    <name evidence="2" type="ORF">Ana3638_05505</name>
</gene>
<evidence type="ECO:0000256" key="1">
    <source>
        <dbReference type="SAM" id="Phobius"/>
    </source>
</evidence>
<dbReference type="AlphaFoldDB" id="A0A6P1TKY4"/>
<sequence length="170" mass="19270">MQIFDTLGIDMGYVLIGVSGFTIVLFILVIILMAKLGNVNKRYKKFMVGADGKSLENQFITRFAEVDELKLESKKIKNKINKISENLILTYQKVGIVKYDAFKEMGGKLSFALAMLNDNNDGFILNSMHSSREGCYTYVKEVIKGEAFVVLAEEERLALEEAKRTRDFMS</sequence>